<dbReference type="AlphaFoldDB" id="A0A660S5K2"/>
<organism evidence="1 2">
    <name type="scientific">candidate division TA06 bacterium</name>
    <dbReference type="NCBI Taxonomy" id="2250710"/>
    <lineage>
        <taxon>Bacteria</taxon>
        <taxon>Bacteria division TA06</taxon>
    </lineage>
</organism>
<reference evidence="1 2" key="1">
    <citation type="submission" date="2018-06" db="EMBL/GenBank/DDBJ databases">
        <title>Extensive metabolic versatility and redundancy in microbially diverse, dynamic hydrothermal sediments.</title>
        <authorList>
            <person name="Dombrowski N."/>
            <person name="Teske A."/>
            <person name="Baker B.J."/>
        </authorList>
    </citation>
    <scope>NUCLEOTIDE SEQUENCE [LARGE SCALE GENOMIC DNA]</scope>
    <source>
        <strain evidence="1">B35_G9</strain>
    </source>
</reference>
<dbReference type="EMBL" id="QNBC01000118">
    <property type="protein sequence ID" value="RKX64990.1"/>
    <property type="molecule type" value="Genomic_DNA"/>
</dbReference>
<sequence length="744" mass="83336">MKKNLLIPFLIVINMSLLFSNTKYPINRNNKIADYRWMQVNQMNMPLTNYGIFGQTIDGKEGFYWPSGFPNETYIFGASIWVGGLVRRVNNPTKFDTQLTCGYNPNSGGTEFTQGEPGHASDPDQKIYFSSDSDWPLKDSQGQDSVVSTTDAYFIYNDYDETKHFVPENKPLDITVIHQIYAWTGKLKEDMLFFVYNIVLDPEKDTLHNAFMGICADNAIGNEYGTNANDLVSFDRTRNLAFQFQTVPEPGWAHSPGTIAYKFLQGPTSNGVDTVHYYKDPYDTTKTDSIVIHPDDTLGMTAFKIFTIDVDPADKFERYQVMSGYNYRTLDPNNVEASYHPFDIDEFGPGDKRIILTAGPFNLIPGDTARIIYAIIVAKDTSELPVKADVAQAIFDGGWLAPGPPDPPHLYVVPDDKKVTLYWDNNAETSPDKYAKIALVDSIWQHTSATDSVLKPNPSFNPKYRAYDLAGYKVWRSRYPVGDSFKMIAHFDKKDGLEILNQDSLYDVMGDSFVITKAETLGNDNGLAYSYVDEDSLYDGIPYYYAVTAYDANYENYTVDTITGDTIGTLPTSYESAITGNMTSVIPQGHASNYVAPSASVEFARGNQPLFDNNIVHMTVMPVVNDRLDDTPDKYEIRFGSIETDGSGNPVYSFILYDKVDSVYMPADTSGNPIWQEIATEPQTIVDSTYNDSTGSYDYDTSLFWVSKDVKSLPLSGAIVRMDSFKINPSNNRVDSIIINDAVA</sequence>
<proteinExistence type="predicted"/>
<accession>A0A660S5K2</accession>
<feature type="non-terminal residue" evidence="1">
    <location>
        <position position="744"/>
    </location>
</feature>
<name>A0A660S5K2_UNCT6</name>
<protein>
    <submittedName>
        <fullName evidence="1">Uncharacterized protein</fullName>
    </submittedName>
</protein>
<gene>
    <name evidence="1" type="ORF">DRP44_07290</name>
</gene>
<evidence type="ECO:0000313" key="1">
    <source>
        <dbReference type="EMBL" id="RKX64990.1"/>
    </source>
</evidence>
<evidence type="ECO:0000313" key="2">
    <source>
        <dbReference type="Proteomes" id="UP000282321"/>
    </source>
</evidence>
<dbReference type="Proteomes" id="UP000282321">
    <property type="component" value="Unassembled WGS sequence"/>
</dbReference>
<comment type="caution">
    <text evidence="1">The sequence shown here is derived from an EMBL/GenBank/DDBJ whole genome shotgun (WGS) entry which is preliminary data.</text>
</comment>